<evidence type="ECO:0000256" key="2">
    <source>
        <dbReference type="ARBA" id="ARBA00009347"/>
    </source>
</evidence>
<protein>
    <submittedName>
        <fullName evidence="10">Acyl-CoA dehydrogenase family protein</fullName>
    </submittedName>
</protein>
<keyword evidence="5 6" id="KW-0560">Oxidoreductase</keyword>
<dbReference type="InterPro" id="IPR009100">
    <property type="entry name" value="AcylCoA_DH/oxidase_NM_dom_sf"/>
</dbReference>
<evidence type="ECO:0000256" key="3">
    <source>
        <dbReference type="ARBA" id="ARBA00022630"/>
    </source>
</evidence>
<dbReference type="Gene3D" id="1.10.540.10">
    <property type="entry name" value="Acyl-CoA dehydrogenase/oxidase, N-terminal domain"/>
    <property type="match status" value="1"/>
</dbReference>
<comment type="similarity">
    <text evidence="2 6">Belongs to the acyl-CoA dehydrogenase family.</text>
</comment>
<accession>A0ABS7PKD6</accession>
<evidence type="ECO:0000313" key="10">
    <source>
        <dbReference type="EMBL" id="MBY8821752.1"/>
    </source>
</evidence>
<proteinExistence type="inferred from homology"/>
<dbReference type="InterPro" id="IPR009075">
    <property type="entry name" value="AcylCo_DH/oxidase_C"/>
</dbReference>
<dbReference type="InterPro" id="IPR052161">
    <property type="entry name" value="Mycobact_Acyl-CoA_DH"/>
</dbReference>
<dbReference type="Pfam" id="PF00441">
    <property type="entry name" value="Acyl-CoA_dh_1"/>
    <property type="match status" value="1"/>
</dbReference>
<evidence type="ECO:0000259" key="8">
    <source>
        <dbReference type="Pfam" id="PF02770"/>
    </source>
</evidence>
<evidence type="ECO:0000259" key="9">
    <source>
        <dbReference type="Pfam" id="PF02771"/>
    </source>
</evidence>
<keyword evidence="4 6" id="KW-0274">FAD</keyword>
<dbReference type="InterPro" id="IPR013786">
    <property type="entry name" value="AcylCoA_DH/ox_N"/>
</dbReference>
<dbReference type="Gene3D" id="1.20.140.10">
    <property type="entry name" value="Butyryl-CoA Dehydrogenase, subunit A, domain 3"/>
    <property type="match status" value="1"/>
</dbReference>
<dbReference type="Gene3D" id="2.40.110.10">
    <property type="entry name" value="Butyryl-CoA Dehydrogenase, subunit A, domain 2"/>
    <property type="match status" value="1"/>
</dbReference>
<dbReference type="EMBL" id="JAINVV010000003">
    <property type="protein sequence ID" value="MBY8821752.1"/>
    <property type="molecule type" value="Genomic_DNA"/>
</dbReference>
<name>A0ABS7PKD6_9SPHN</name>
<evidence type="ECO:0000256" key="5">
    <source>
        <dbReference type="ARBA" id="ARBA00023002"/>
    </source>
</evidence>
<dbReference type="Pfam" id="PF02770">
    <property type="entry name" value="Acyl-CoA_dh_M"/>
    <property type="match status" value="1"/>
</dbReference>
<dbReference type="InterPro" id="IPR037069">
    <property type="entry name" value="AcylCoA_DH/ox_N_sf"/>
</dbReference>
<organism evidence="10 11">
    <name type="scientific">Sphingomonas colocasiae</name>
    <dbReference type="NCBI Taxonomy" id="1848973"/>
    <lineage>
        <taxon>Bacteria</taxon>
        <taxon>Pseudomonadati</taxon>
        <taxon>Pseudomonadota</taxon>
        <taxon>Alphaproteobacteria</taxon>
        <taxon>Sphingomonadales</taxon>
        <taxon>Sphingomonadaceae</taxon>
        <taxon>Sphingomonas</taxon>
    </lineage>
</organism>
<dbReference type="PANTHER" id="PTHR43292:SF3">
    <property type="entry name" value="ACYL-COA DEHYDROGENASE FADE29"/>
    <property type="match status" value="1"/>
</dbReference>
<evidence type="ECO:0000259" key="7">
    <source>
        <dbReference type="Pfam" id="PF00441"/>
    </source>
</evidence>
<evidence type="ECO:0000313" key="11">
    <source>
        <dbReference type="Proteomes" id="UP000706039"/>
    </source>
</evidence>
<dbReference type="SUPFAM" id="SSF56645">
    <property type="entry name" value="Acyl-CoA dehydrogenase NM domain-like"/>
    <property type="match status" value="1"/>
</dbReference>
<keyword evidence="3 6" id="KW-0285">Flavoprotein</keyword>
<feature type="domain" description="Acyl-CoA dehydrogenase/oxidase C-terminal" evidence="7">
    <location>
        <begin position="235"/>
        <end position="389"/>
    </location>
</feature>
<sequence length="396" mass="43739">MNFAFSDEEMGFLKDFQDHLAQERQRSDAAVIFAPHRETDSWLVDGPERRAFMKRLAQAGYIGMSWARDYGGRERPGIYDYLLNEELSSQGAPIIGKGVGCIGKTIIAHGSDRLKREFLPQILAADIEFALGYSEPGAGSDLASLRLRAERKGENWVLNGQKMWTTSAHFADWYWVAARTDAEAPKHKGISVFLVPMDHPGLTVTEVKTMGDHRTNQVFFDNVDVPGDYLVGEENAGWRYVCEALDYERFALYTVGPLLLKFQSLVELLKLARRGGAPLAADPVIRARVAELACETETATMLQRRVIARAIKGDVPTVEAAMYKLYSTRLGRSIANYALDCLGPLGLLRSGAPHAPFDGRWEMSDRATVVDTIGGGSSEIQKNIVARRGLGLLVGA</sequence>
<keyword evidence="11" id="KW-1185">Reference proteome</keyword>
<dbReference type="PANTHER" id="PTHR43292">
    <property type="entry name" value="ACYL-COA DEHYDROGENASE"/>
    <property type="match status" value="1"/>
</dbReference>
<evidence type="ECO:0000256" key="1">
    <source>
        <dbReference type="ARBA" id="ARBA00001974"/>
    </source>
</evidence>
<dbReference type="InterPro" id="IPR046373">
    <property type="entry name" value="Acyl-CoA_Oxase/DH_mid-dom_sf"/>
</dbReference>
<dbReference type="Pfam" id="PF02771">
    <property type="entry name" value="Acyl-CoA_dh_N"/>
    <property type="match status" value="1"/>
</dbReference>
<dbReference type="Proteomes" id="UP000706039">
    <property type="component" value="Unassembled WGS sequence"/>
</dbReference>
<dbReference type="InterPro" id="IPR036250">
    <property type="entry name" value="AcylCo_DH-like_C"/>
</dbReference>
<dbReference type="SUPFAM" id="SSF47203">
    <property type="entry name" value="Acyl-CoA dehydrogenase C-terminal domain-like"/>
    <property type="match status" value="1"/>
</dbReference>
<feature type="domain" description="Acyl-CoA oxidase/dehydrogenase middle" evidence="8">
    <location>
        <begin position="130"/>
        <end position="223"/>
    </location>
</feature>
<dbReference type="InterPro" id="IPR006091">
    <property type="entry name" value="Acyl-CoA_Oxase/DH_mid-dom"/>
</dbReference>
<evidence type="ECO:0000256" key="6">
    <source>
        <dbReference type="RuleBase" id="RU362125"/>
    </source>
</evidence>
<reference evidence="10 11" key="1">
    <citation type="submission" date="2021-08" db="EMBL/GenBank/DDBJ databases">
        <authorList>
            <person name="Tuo L."/>
        </authorList>
    </citation>
    <scope>NUCLEOTIDE SEQUENCE [LARGE SCALE GENOMIC DNA]</scope>
    <source>
        <strain evidence="10 11">JCM 31229</strain>
    </source>
</reference>
<comment type="caution">
    <text evidence="10">The sequence shown here is derived from an EMBL/GenBank/DDBJ whole genome shotgun (WGS) entry which is preliminary data.</text>
</comment>
<evidence type="ECO:0000256" key="4">
    <source>
        <dbReference type="ARBA" id="ARBA00022827"/>
    </source>
</evidence>
<gene>
    <name evidence="10" type="ORF">K7G82_05585</name>
</gene>
<comment type="cofactor">
    <cofactor evidence="1 6">
        <name>FAD</name>
        <dbReference type="ChEBI" id="CHEBI:57692"/>
    </cofactor>
</comment>
<feature type="domain" description="Acyl-CoA dehydrogenase/oxidase N-terminal" evidence="9">
    <location>
        <begin position="49"/>
        <end position="124"/>
    </location>
</feature>
<dbReference type="RefSeq" id="WP_222988839.1">
    <property type="nucleotide sequence ID" value="NZ_JAINVV010000003.1"/>
</dbReference>